<keyword evidence="3" id="KW-1185">Reference proteome</keyword>
<evidence type="ECO:0000256" key="1">
    <source>
        <dbReference type="SAM" id="MobiDB-lite"/>
    </source>
</evidence>
<evidence type="ECO:0000313" key="2">
    <source>
        <dbReference type="EMBL" id="KAG5927353.1"/>
    </source>
</evidence>
<feature type="compositionally biased region" description="Basic and acidic residues" evidence="1">
    <location>
        <begin position="377"/>
        <end position="391"/>
    </location>
</feature>
<dbReference type="OrthoDB" id="5401786at2759"/>
<feature type="region of interest" description="Disordered" evidence="1">
    <location>
        <begin position="258"/>
        <end position="567"/>
    </location>
</feature>
<dbReference type="AlphaFoldDB" id="A0A8K0J8X0"/>
<accession>A0A8K0J8X0</accession>
<feature type="region of interest" description="Disordered" evidence="1">
    <location>
        <begin position="147"/>
        <end position="201"/>
    </location>
</feature>
<reference evidence="2" key="1">
    <citation type="journal article" date="2020" name="bioRxiv">
        <title>Whole genome comparisons of ergot fungi reveals the divergence and evolution of species within the genus Claviceps are the result of varying mechanisms driving genome evolution and host range expansion.</title>
        <authorList>
            <person name="Wyka S.A."/>
            <person name="Mondo S.J."/>
            <person name="Liu M."/>
            <person name="Dettman J."/>
            <person name="Nalam V."/>
            <person name="Broders K.D."/>
        </authorList>
    </citation>
    <scope>NUCLEOTIDE SEQUENCE</scope>
    <source>
        <strain evidence="2">CCC 489</strain>
    </source>
</reference>
<comment type="caution">
    <text evidence="2">The sequence shown here is derived from an EMBL/GenBank/DDBJ whole genome shotgun (WGS) entry which is preliminary data.</text>
</comment>
<feature type="compositionally biased region" description="Polar residues" evidence="1">
    <location>
        <begin position="314"/>
        <end position="334"/>
    </location>
</feature>
<organism evidence="2 3">
    <name type="scientific">Claviceps africana</name>
    <dbReference type="NCBI Taxonomy" id="83212"/>
    <lineage>
        <taxon>Eukaryota</taxon>
        <taxon>Fungi</taxon>
        <taxon>Dikarya</taxon>
        <taxon>Ascomycota</taxon>
        <taxon>Pezizomycotina</taxon>
        <taxon>Sordariomycetes</taxon>
        <taxon>Hypocreomycetidae</taxon>
        <taxon>Hypocreales</taxon>
        <taxon>Clavicipitaceae</taxon>
        <taxon>Claviceps</taxon>
    </lineage>
</organism>
<dbReference type="Proteomes" id="UP000811619">
    <property type="component" value="Unassembled WGS sequence"/>
</dbReference>
<feature type="compositionally biased region" description="Basic residues" evidence="1">
    <location>
        <begin position="554"/>
        <end position="567"/>
    </location>
</feature>
<feature type="compositionally biased region" description="Acidic residues" evidence="1">
    <location>
        <begin position="273"/>
        <end position="293"/>
    </location>
</feature>
<name>A0A8K0J8X0_9HYPO</name>
<protein>
    <submittedName>
        <fullName evidence="2">Uncharacterized protein</fullName>
    </submittedName>
</protein>
<feature type="compositionally biased region" description="Polar residues" evidence="1">
    <location>
        <begin position="393"/>
        <end position="402"/>
    </location>
</feature>
<dbReference type="EMBL" id="SRPY01000187">
    <property type="protein sequence ID" value="KAG5927353.1"/>
    <property type="molecule type" value="Genomic_DNA"/>
</dbReference>
<feature type="compositionally biased region" description="Low complexity" evidence="1">
    <location>
        <begin position="456"/>
        <end position="472"/>
    </location>
</feature>
<proteinExistence type="predicted"/>
<sequence>MEYTLQGQGIHLVDAALASLVQNPERLHHARMRFSRSPPVYVSPQGATTVLASPDAAEPEEVRQKRQREERRFKREYYRHASRPCEQLAAEWMEELARLRREALSGTLRVPAGTMVDKFARDTVKRRWEEQGIWDDKWGFEAGAHWKHEEPLNTPPPRRPGGEVVPARDGLSGSASENKDTEAQAEAEQWPSAPSPEGIRAREASRPFYQFIYQVSKERERITGQQSALDMAADINTTAYENVKKVWRGRHIWNPKWGLLPGMTWTHEHPLGEEENEDPEESQSLDGGDEIDSTSERPTPGASFHRPAAEPDGSRQTVLAATPPNQQNTLSPSYEKSVEPDSPSPADYSTTNHAYLQSIGPVAESPKHRPVSGFLEEAARCQLDKQEEHQEPSAPSRQTTPESVRDEAAVEGTPAPRPTSDAPAQATTCEPGKKEEHQDNPSPTRQTSPEATHHLQSSAAAQAASSPAKQAPIPETTKTSNPRSRRKRKITDTELDGDAAAPTSFQPRRSKRTCIRAKDQPEPASPKLPAPKKRQTRAAGTRNAPPDASVKSRAVAKRRSTRKKRAA</sequence>
<feature type="compositionally biased region" description="Polar residues" evidence="1">
    <location>
        <begin position="440"/>
        <end position="450"/>
    </location>
</feature>
<evidence type="ECO:0000313" key="3">
    <source>
        <dbReference type="Proteomes" id="UP000811619"/>
    </source>
</evidence>
<gene>
    <name evidence="2" type="ORF">E4U42_002330</name>
</gene>